<evidence type="ECO:0000256" key="5">
    <source>
        <dbReference type="PIRSR" id="PIRSR000097-2"/>
    </source>
</evidence>
<dbReference type="Proteomes" id="UP000030671">
    <property type="component" value="Unassembled WGS sequence"/>
</dbReference>
<gene>
    <name evidence="8" type="ORF">HETIRDRAFT_441440</name>
</gene>
<proteinExistence type="inferred from homology"/>
<dbReference type="InterPro" id="IPR023210">
    <property type="entry name" value="NADP_OxRdtase_dom"/>
</dbReference>
<evidence type="ECO:0000256" key="4">
    <source>
        <dbReference type="PIRSR" id="PIRSR000097-1"/>
    </source>
</evidence>
<comment type="similarity">
    <text evidence="1">Belongs to the aldo/keto reductase family.</text>
</comment>
<dbReference type="eggNOG" id="KOG1577">
    <property type="taxonomic scope" value="Eukaryota"/>
</dbReference>
<dbReference type="KEGG" id="hir:HETIRDRAFT_441440"/>
<dbReference type="InterPro" id="IPR018170">
    <property type="entry name" value="Aldo/ket_reductase_CS"/>
</dbReference>
<dbReference type="Gene3D" id="3.20.20.100">
    <property type="entry name" value="NADP-dependent oxidoreductase domain"/>
    <property type="match status" value="1"/>
</dbReference>
<dbReference type="OrthoDB" id="416253at2759"/>
<evidence type="ECO:0000256" key="1">
    <source>
        <dbReference type="ARBA" id="ARBA00007905"/>
    </source>
</evidence>
<dbReference type="InParanoid" id="W4JWI0"/>
<keyword evidence="2" id="KW-0521">NADP</keyword>
<dbReference type="PROSITE" id="PS00063">
    <property type="entry name" value="ALDOKETO_REDUCTASE_3"/>
    <property type="match status" value="1"/>
</dbReference>
<dbReference type="InterPro" id="IPR036812">
    <property type="entry name" value="NAD(P)_OxRdtase_dom_sf"/>
</dbReference>
<dbReference type="RefSeq" id="XP_009549938.1">
    <property type="nucleotide sequence ID" value="XM_009551643.1"/>
</dbReference>
<dbReference type="HOGENOM" id="CLU_023205_0_0_1"/>
<evidence type="ECO:0000313" key="8">
    <source>
        <dbReference type="EMBL" id="ETW77923.1"/>
    </source>
</evidence>
<feature type="site" description="Lowers pKa of active site Tyr" evidence="6">
    <location>
        <position position="76"/>
    </location>
</feature>
<dbReference type="CDD" id="cd19071">
    <property type="entry name" value="AKR_AKR1-5-like"/>
    <property type="match status" value="1"/>
</dbReference>
<keyword evidence="9" id="KW-1185">Reference proteome</keyword>
<feature type="domain" description="NADP-dependent oxidoreductase" evidence="7">
    <location>
        <begin position="18"/>
        <end position="270"/>
    </location>
</feature>
<sequence>MPASKVTKLNTGAEMPTLGLGTWKSQPGAVEVAVEHALKNGYTHIDTAAAYGNEAEVGQGIKASGVPRSSFFLTTKLDNPDHLRAAEALDVSLKKLGTDYLDLWLMHWPAPMTVEGKPEKSINWLNTWKEMEKLYKAHPEKLRAIGVSNVSVEFLDALLKEATVVPAVNQIERHPSCLQEDVLEACAAKGIVITAYSPLGSDNSPLLANEVVTRIAEKHGVSSANVLVSFQANTPNVNVLAKSVTPARIIANKTIIDLTDNEIEELKAIDKSHHFRVCHPNWTGWGSLGFPDCK</sequence>
<dbReference type="STRING" id="747525.W4JWI0"/>
<dbReference type="FunFam" id="3.20.20.100:FF:000002">
    <property type="entry name" value="2,5-diketo-D-gluconic acid reductase A"/>
    <property type="match status" value="1"/>
</dbReference>
<accession>W4JWI0</accession>
<dbReference type="Pfam" id="PF00248">
    <property type="entry name" value="Aldo_ket_red"/>
    <property type="match status" value="1"/>
</dbReference>
<evidence type="ECO:0000259" key="7">
    <source>
        <dbReference type="Pfam" id="PF00248"/>
    </source>
</evidence>
<dbReference type="InterPro" id="IPR020471">
    <property type="entry name" value="AKR"/>
</dbReference>
<dbReference type="AlphaFoldDB" id="W4JWI0"/>
<organism evidence="8 9">
    <name type="scientific">Heterobasidion irregulare (strain TC 32-1)</name>
    <dbReference type="NCBI Taxonomy" id="747525"/>
    <lineage>
        <taxon>Eukaryota</taxon>
        <taxon>Fungi</taxon>
        <taxon>Dikarya</taxon>
        <taxon>Basidiomycota</taxon>
        <taxon>Agaricomycotina</taxon>
        <taxon>Agaricomycetes</taxon>
        <taxon>Russulales</taxon>
        <taxon>Bondarzewiaceae</taxon>
        <taxon>Heterobasidion</taxon>
        <taxon>Heterobasidion annosum species complex</taxon>
    </lineage>
</organism>
<dbReference type="PANTHER" id="PTHR43827:SF3">
    <property type="entry name" value="NADP-DEPENDENT OXIDOREDUCTASE DOMAIN-CONTAINING PROTEIN"/>
    <property type="match status" value="1"/>
</dbReference>
<name>W4JWI0_HETIT</name>
<feature type="active site" description="Proton donor" evidence="4">
    <location>
        <position position="51"/>
    </location>
</feature>
<evidence type="ECO:0000256" key="3">
    <source>
        <dbReference type="ARBA" id="ARBA00023002"/>
    </source>
</evidence>
<keyword evidence="3" id="KW-0560">Oxidoreductase</keyword>
<dbReference type="PRINTS" id="PR00069">
    <property type="entry name" value="ALDKETRDTASE"/>
</dbReference>
<dbReference type="EMBL" id="KI925462">
    <property type="protein sequence ID" value="ETW77923.1"/>
    <property type="molecule type" value="Genomic_DNA"/>
</dbReference>
<protein>
    <recommendedName>
        <fullName evidence="7">NADP-dependent oxidoreductase domain-containing protein</fullName>
    </recommendedName>
</protein>
<dbReference type="PANTHER" id="PTHR43827">
    <property type="entry name" value="2,5-DIKETO-D-GLUCONIC ACID REDUCTASE"/>
    <property type="match status" value="1"/>
</dbReference>
<evidence type="ECO:0000256" key="2">
    <source>
        <dbReference type="ARBA" id="ARBA00022857"/>
    </source>
</evidence>
<evidence type="ECO:0000256" key="6">
    <source>
        <dbReference type="PIRSR" id="PIRSR000097-3"/>
    </source>
</evidence>
<feature type="binding site" evidence="5">
    <location>
        <position position="107"/>
    </location>
    <ligand>
        <name>substrate</name>
    </ligand>
</feature>
<dbReference type="GO" id="GO:0016616">
    <property type="term" value="F:oxidoreductase activity, acting on the CH-OH group of donors, NAD or NADP as acceptor"/>
    <property type="evidence" value="ECO:0007669"/>
    <property type="project" value="UniProtKB-ARBA"/>
</dbReference>
<dbReference type="SUPFAM" id="SSF51430">
    <property type="entry name" value="NAD(P)-linked oxidoreductase"/>
    <property type="match status" value="1"/>
</dbReference>
<evidence type="ECO:0000313" key="9">
    <source>
        <dbReference type="Proteomes" id="UP000030671"/>
    </source>
</evidence>
<dbReference type="GeneID" id="20675364"/>
<dbReference type="PIRSF" id="PIRSF000097">
    <property type="entry name" value="AKR"/>
    <property type="match status" value="1"/>
</dbReference>
<reference evidence="8 9" key="1">
    <citation type="journal article" date="2012" name="New Phytol.">
        <title>Insight into trade-off between wood decay and parasitism from the genome of a fungal forest pathogen.</title>
        <authorList>
            <person name="Olson A."/>
            <person name="Aerts A."/>
            <person name="Asiegbu F."/>
            <person name="Belbahri L."/>
            <person name="Bouzid O."/>
            <person name="Broberg A."/>
            <person name="Canback B."/>
            <person name="Coutinho P.M."/>
            <person name="Cullen D."/>
            <person name="Dalman K."/>
            <person name="Deflorio G."/>
            <person name="van Diepen L.T."/>
            <person name="Dunand C."/>
            <person name="Duplessis S."/>
            <person name="Durling M."/>
            <person name="Gonthier P."/>
            <person name="Grimwood J."/>
            <person name="Fossdal C.G."/>
            <person name="Hansson D."/>
            <person name="Henrissat B."/>
            <person name="Hietala A."/>
            <person name="Himmelstrand K."/>
            <person name="Hoffmeister D."/>
            <person name="Hogberg N."/>
            <person name="James T.Y."/>
            <person name="Karlsson M."/>
            <person name="Kohler A."/>
            <person name="Kues U."/>
            <person name="Lee Y.H."/>
            <person name="Lin Y.C."/>
            <person name="Lind M."/>
            <person name="Lindquist E."/>
            <person name="Lombard V."/>
            <person name="Lucas S."/>
            <person name="Lunden K."/>
            <person name="Morin E."/>
            <person name="Murat C."/>
            <person name="Park J."/>
            <person name="Raffaello T."/>
            <person name="Rouze P."/>
            <person name="Salamov A."/>
            <person name="Schmutz J."/>
            <person name="Solheim H."/>
            <person name="Stahlberg J."/>
            <person name="Velez H."/>
            <person name="de Vries R.P."/>
            <person name="Wiebenga A."/>
            <person name="Woodward S."/>
            <person name="Yakovlev I."/>
            <person name="Garbelotto M."/>
            <person name="Martin F."/>
            <person name="Grigoriev I.V."/>
            <person name="Stenlid J."/>
        </authorList>
    </citation>
    <scope>NUCLEOTIDE SEQUENCE [LARGE SCALE GENOMIC DNA]</scope>
    <source>
        <strain evidence="8 9">TC 32-1</strain>
    </source>
</reference>